<feature type="domain" description="PIN" evidence="1">
    <location>
        <begin position="9"/>
        <end position="115"/>
    </location>
</feature>
<keyword evidence="4" id="KW-1185">Reference proteome</keyword>
<evidence type="ECO:0000313" key="3">
    <source>
        <dbReference type="EMBL" id="BBO99682.1"/>
    </source>
</evidence>
<gene>
    <name evidence="3" type="ORF">SFSGTM_03910</name>
</gene>
<evidence type="ECO:0000259" key="2">
    <source>
        <dbReference type="Pfam" id="PF26343"/>
    </source>
</evidence>
<sequence>MSGSARYTAILDACVLYPAPLRDLLLSLARSGLYHARWTSDIQNEWVRNLLANRPDLKSDDIERTCRAMNSSVLDCMVENYETIASTLTLPDPGDTHVLGATIIGHADAIVTFNLKDFPAEVLSPFNIEAQHPDDFIANQLELREIEALAAIKAMRARLRNPPKTANELIATFERNQLPLTASILRAAADLI</sequence>
<dbReference type="Pfam" id="PF26343">
    <property type="entry name" value="VapC50_C"/>
    <property type="match status" value="1"/>
</dbReference>
<proteinExistence type="predicted"/>
<dbReference type="InterPro" id="IPR002716">
    <property type="entry name" value="PIN_dom"/>
</dbReference>
<dbReference type="KEGG" id="sniv:SFSGTM_03910"/>
<dbReference type="EMBL" id="AP021881">
    <property type="protein sequence ID" value="BBO99682.1"/>
    <property type="molecule type" value="Genomic_DNA"/>
</dbReference>
<dbReference type="InterPro" id="IPR058652">
    <property type="entry name" value="VapC50_C"/>
</dbReference>
<accession>A0A809S7D0</accession>
<evidence type="ECO:0000313" key="4">
    <source>
        <dbReference type="Proteomes" id="UP000463939"/>
    </source>
</evidence>
<reference evidence="4" key="1">
    <citation type="submission" date="2019-11" db="EMBL/GenBank/DDBJ databases">
        <title>Isolation and characterization of a novel species in the genus Sulfuriferula.</title>
        <authorList>
            <person name="Mochizuki J."/>
            <person name="Kojima H."/>
            <person name="Fukui M."/>
        </authorList>
    </citation>
    <scope>NUCLEOTIDE SEQUENCE [LARGE SCALE GENOMIC DNA]</scope>
    <source>
        <strain evidence="4">SGTM</strain>
    </source>
</reference>
<feature type="domain" description="VapC50 C-terminal" evidence="2">
    <location>
        <begin position="133"/>
        <end position="187"/>
    </location>
</feature>
<protein>
    <submittedName>
        <fullName evidence="3">PIN domain-containing protein</fullName>
    </submittedName>
</protein>
<dbReference type="Proteomes" id="UP000463939">
    <property type="component" value="Chromosome"/>
</dbReference>
<name>A0A809S7D0_9PROT</name>
<organism evidence="3 4">
    <name type="scientific">Sulfuriferula nivalis</name>
    <dbReference type="NCBI Taxonomy" id="2675298"/>
    <lineage>
        <taxon>Bacteria</taxon>
        <taxon>Pseudomonadati</taxon>
        <taxon>Pseudomonadota</taxon>
        <taxon>Betaproteobacteria</taxon>
        <taxon>Nitrosomonadales</taxon>
        <taxon>Sulfuricellaceae</taxon>
        <taxon>Sulfuriferula</taxon>
    </lineage>
</organism>
<evidence type="ECO:0000259" key="1">
    <source>
        <dbReference type="Pfam" id="PF13470"/>
    </source>
</evidence>
<dbReference type="RefSeq" id="WP_162083699.1">
    <property type="nucleotide sequence ID" value="NZ_AP021881.1"/>
</dbReference>
<dbReference type="AlphaFoldDB" id="A0A809S7D0"/>
<dbReference type="Pfam" id="PF13470">
    <property type="entry name" value="PIN_3"/>
    <property type="match status" value="1"/>
</dbReference>